<evidence type="ECO:0000259" key="14">
    <source>
        <dbReference type="Pfam" id="PF02910"/>
    </source>
</evidence>
<organism evidence="15 16">
    <name type="scientific">Desulfofundulus thermobenzoicus</name>
    <dbReference type="NCBI Taxonomy" id="29376"/>
    <lineage>
        <taxon>Bacteria</taxon>
        <taxon>Bacillati</taxon>
        <taxon>Bacillota</taxon>
        <taxon>Clostridia</taxon>
        <taxon>Eubacteriales</taxon>
        <taxon>Peptococcaceae</taxon>
        <taxon>Desulfofundulus</taxon>
    </lineage>
</organism>
<evidence type="ECO:0000256" key="11">
    <source>
        <dbReference type="ARBA" id="ARBA00048305"/>
    </source>
</evidence>
<dbReference type="RefSeq" id="WP_152947608.1">
    <property type="nucleotide sequence ID" value="NZ_WHYR01000039.1"/>
</dbReference>
<protein>
    <recommendedName>
        <fullName evidence="5">L-aspartate oxidase</fullName>
        <ecNumber evidence="4">1.4.3.16</ecNumber>
    </recommendedName>
    <alternativeName>
        <fullName evidence="10">Quinolinate synthase B</fullName>
    </alternativeName>
</protein>
<dbReference type="InterPro" id="IPR027477">
    <property type="entry name" value="Succ_DH/fumarate_Rdtase_cat_sf"/>
</dbReference>
<dbReference type="OrthoDB" id="9806724at2"/>
<dbReference type="EMBL" id="WHYR01000039">
    <property type="protein sequence ID" value="MQL53143.1"/>
    <property type="molecule type" value="Genomic_DNA"/>
</dbReference>
<evidence type="ECO:0000256" key="4">
    <source>
        <dbReference type="ARBA" id="ARBA00012173"/>
    </source>
</evidence>
<evidence type="ECO:0000256" key="5">
    <source>
        <dbReference type="ARBA" id="ARBA00021901"/>
    </source>
</evidence>
<reference evidence="15 16" key="1">
    <citation type="submission" date="2019-10" db="EMBL/GenBank/DDBJ databases">
        <title>Comparative genomics of sulfur disproportionating microorganisms.</title>
        <authorList>
            <person name="Ward L.M."/>
            <person name="Bertran E."/>
            <person name="Johnston D."/>
        </authorList>
    </citation>
    <scope>NUCLEOTIDE SEQUENCE [LARGE SCALE GENOMIC DNA]</scope>
    <source>
        <strain evidence="15 16">DSM 14055</strain>
    </source>
</reference>
<evidence type="ECO:0000256" key="6">
    <source>
        <dbReference type="ARBA" id="ARBA00022630"/>
    </source>
</evidence>
<keyword evidence="6" id="KW-0285">Flavoprotein</keyword>
<comment type="similarity">
    <text evidence="3">Belongs to the FAD-dependent oxidoreductase 2 family. NadB subfamily.</text>
</comment>
<sequence length="542" mass="58615">MEKLTCDVLVVGGGLAGLMAAIEARMYVEKVALASNAPVGRGGNTMVSGAGFAAYLGEEMPEDSRQQFLQDTWNGGRQIGDLRLIETLVDKAGPALLQMEAGNGVKLQRVEGKVVRRRPPGHTFARQVSTVFSGYPYKTRGLSITLPLARSALNLGILGLDHCPAMELAVHDGRVCGAYLLDGRGKRLIGVNAGAVVLAAGGGGRLFAHTNNTRDVGGEAFALALKAGAELRDMEFVQFYPTMGVKPVKVTISNSLFGHGAVLRNGSGERFMERYDPRGDMATRDMMSRAIFQEVEQGKGIHGGVYLDCTGIGEDILLNVYRDLTLFLRKHGCDPARDWLVVYPSTHFFCGGVKIDARGYTGVPGLFAAGEAAGGLHGANRLAGNALSEALVFGRCAGEAAGKYAAGLKGVLPPLPEPPLFSFRREGSVSLEEVVSTLRKTLWENAALVRDRQSLEKARDTIAVCESALETCRVSDELEMGYIYRAKNMCLVGRAVVEAALLREESRGNHYRKDFPRENEAYRGSFLIRLVGRELVLEFRTR</sequence>
<dbReference type="GO" id="GO:0009435">
    <property type="term" value="P:NAD+ biosynthetic process"/>
    <property type="evidence" value="ECO:0007669"/>
    <property type="project" value="UniProtKB-UniPathway"/>
</dbReference>
<feature type="domain" description="FAD-dependent oxidoreductase 2 FAD-binding" evidence="13">
    <location>
        <begin position="7"/>
        <end position="387"/>
    </location>
</feature>
<dbReference type="Pfam" id="PF02910">
    <property type="entry name" value="Succ_DH_flav_C"/>
    <property type="match status" value="1"/>
</dbReference>
<keyword evidence="9" id="KW-0560">Oxidoreductase</keyword>
<feature type="active site" description="Proton acceptor" evidence="12">
    <location>
        <position position="284"/>
    </location>
</feature>
<evidence type="ECO:0000256" key="9">
    <source>
        <dbReference type="ARBA" id="ARBA00023002"/>
    </source>
</evidence>
<proteinExistence type="inferred from homology"/>
<dbReference type="PRINTS" id="PR00368">
    <property type="entry name" value="FADPNR"/>
</dbReference>
<dbReference type="PANTHER" id="PTHR42716:SF2">
    <property type="entry name" value="L-ASPARTATE OXIDASE, CHLOROPLASTIC"/>
    <property type="match status" value="1"/>
</dbReference>
<dbReference type="Gene3D" id="3.90.700.10">
    <property type="entry name" value="Succinate dehydrogenase/fumarate reductase flavoprotein, catalytic domain"/>
    <property type="match status" value="1"/>
</dbReference>
<dbReference type="GO" id="GO:0008734">
    <property type="term" value="F:L-aspartate oxidase activity"/>
    <property type="evidence" value="ECO:0007669"/>
    <property type="project" value="UniProtKB-EC"/>
</dbReference>
<accession>A0A6N7IUB1</accession>
<comment type="pathway">
    <text evidence="2">Cofactor biosynthesis; NAD(+) biosynthesis; iminoaspartate from L-aspartate (oxidase route): step 1/1.</text>
</comment>
<evidence type="ECO:0000256" key="7">
    <source>
        <dbReference type="ARBA" id="ARBA00022642"/>
    </source>
</evidence>
<dbReference type="Proteomes" id="UP000441717">
    <property type="component" value="Unassembled WGS sequence"/>
</dbReference>
<dbReference type="InterPro" id="IPR037099">
    <property type="entry name" value="Fum_R/Succ_DH_flav-like_C_sf"/>
</dbReference>
<name>A0A6N7IUB1_9FIRM</name>
<evidence type="ECO:0000256" key="1">
    <source>
        <dbReference type="ARBA" id="ARBA00001974"/>
    </source>
</evidence>
<dbReference type="Gene3D" id="3.50.50.60">
    <property type="entry name" value="FAD/NAD(P)-binding domain"/>
    <property type="match status" value="1"/>
</dbReference>
<dbReference type="InterPro" id="IPR036188">
    <property type="entry name" value="FAD/NAD-bd_sf"/>
</dbReference>
<dbReference type="Gene3D" id="1.20.58.100">
    <property type="entry name" value="Fumarate reductase/succinate dehydrogenase flavoprotein-like, C-terminal domain"/>
    <property type="match status" value="1"/>
</dbReference>
<evidence type="ECO:0000313" key="15">
    <source>
        <dbReference type="EMBL" id="MQL53143.1"/>
    </source>
</evidence>
<gene>
    <name evidence="15" type="ORF">GFC01_12930</name>
</gene>
<evidence type="ECO:0000313" key="16">
    <source>
        <dbReference type="Proteomes" id="UP000441717"/>
    </source>
</evidence>
<dbReference type="AlphaFoldDB" id="A0A6N7IUB1"/>
<dbReference type="PANTHER" id="PTHR42716">
    <property type="entry name" value="L-ASPARTATE OXIDASE"/>
    <property type="match status" value="1"/>
</dbReference>
<dbReference type="InterPro" id="IPR015939">
    <property type="entry name" value="Fum_Rdtase/Succ_DH_flav-like_C"/>
</dbReference>
<evidence type="ECO:0000256" key="2">
    <source>
        <dbReference type="ARBA" id="ARBA00004950"/>
    </source>
</evidence>
<evidence type="ECO:0000256" key="3">
    <source>
        <dbReference type="ARBA" id="ARBA00008562"/>
    </source>
</evidence>
<dbReference type="EC" id="1.4.3.16" evidence="4"/>
<evidence type="ECO:0000256" key="8">
    <source>
        <dbReference type="ARBA" id="ARBA00022827"/>
    </source>
</evidence>
<comment type="caution">
    <text evidence="15">The sequence shown here is derived from an EMBL/GenBank/DDBJ whole genome shotgun (WGS) entry which is preliminary data.</text>
</comment>
<evidence type="ECO:0000256" key="12">
    <source>
        <dbReference type="PIRSR" id="PIRSR000171-1"/>
    </source>
</evidence>
<dbReference type="UniPathway" id="UPA00253">
    <property type="reaction ID" value="UER00326"/>
</dbReference>
<dbReference type="GO" id="GO:0033765">
    <property type="term" value="F:steroid dehydrogenase activity, acting on the CH-CH group of donors"/>
    <property type="evidence" value="ECO:0007669"/>
    <property type="project" value="UniProtKB-ARBA"/>
</dbReference>
<comment type="cofactor">
    <cofactor evidence="1">
        <name>FAD</name>
        <dbReference type="ChEBI" id="CHEBI:57692"/>
    </cofactor>
</comment>
<keyword evidence="7" id="KW-0662">Pyridine nucleotide biosynthesis</keyword>
<comment type="catalytic activity">
    <reaction evidence="11">
        <text>L-aspartate + O2 = iminosuccinate + H2O2</text>
        <dbReference type="Rhea" id="RHEA:25876"/>
        <dbReference type="ChEBI" id="CHEBI:15379"/>
        <dbReference type="ChEBI" id="CHEBI:16240"/>
        <dbReference type="ChEBI" id="CHEBI:29991"/>
        <dbReference type="ChEBI" id="CHEBI:77875"/>
        <dbReference type="EC" id="1.4.3.16"/>
    </reaction>
    <physiologicalReaction direction="left-to-right" evidence="11">
        <dbReference type="Rhea" id="RHEA:25877"/>
    </physiologicalReaction>
</comment>
<dbReference type="SUPFAM" id="SSF51905">
    <property type="entry name" value="FAD/NAD(P)-binding domain"/>
    <property type="match status" value="1"/>
</dbReference>
<feature type="domain" description="Fumarate reductase/succinate dehydrogenase flavoprotein-like C-terminal" evidence="14">
    <location>
        <begin position="437"/>
        <end position="520"/>
    </location>
</feature>
<dbReference type="Pfam" id="PF00890">
    <property type="entry name" value="FAD_binding_2"/>
    <property type="match status" value="1"/>
</dbReference>
<keyword evidence="16" id="KW-1185">Reference proteome</keyword>
<dbReference type="PIRSF" id="PIRSF000171">
    <property type="entry name" value="SDHA_APRA_LASPO"/>
    <property type="match status" value="1"/>
</dbReference>
<evidence type="ECO:0000256" key="10">
    <source>
        <dbReference type="ARBA" id="ARBA00030386"/>
    </source>
</evidence>
<dbReference type="InterPro" id="IPR005288">
    <property type="entry name" value="NadB"/>
</dbReference>
<dbReference type="InterPro" id="IPR003953">
    <property type="entry name" value="FAD-dep_OxRdtase_2_FAD-bd"/>
</dbReference>
<dbReference type="SUPFAM" id="SSF46977">
    <property type="entry name" value="Succinate dehydrogenase/fumarate reductase flavoprotein C-terminal domain"/>
    <property type="match status" value="1"/>
</dbReference>
<keyword evidence="8" id="KW-0274">FAD</keyword>
<evidence type="ECO:0000259" key="13">
    <source>
        <dbReference type="Pfam" id="PF00890"/>
    </source>
</evidence>
<dbReference type="SUPFAM" id="SSF56425">
    <property type="entry name" value="Succinate dehydrogenase/fumarate reductase flavoprotein, catalytic domain"/>
    <property type="match status" value="1"/>
</dbReference>